<feature type="region of interest" description="Disordered" evidence="1">
    <location>
        <begin position="1"/>
        <end position="26"/>
    </location>
</feature>
<dbReference type="EMBL" id="LR746265">
    <property type="protein sequence ID" value="CAA7391609.1"/>
    <property type="molecule type" value="Genomic_DNA"/>
</dbReference>
<evidence type="ECO:0000313" key="3">
    <source>
        <dbReference type="EMBL" id="CAA7391609.1"/>
    </source>
</evidence>
<dbReference type="PANTHER" id="PTHR13318">
    <property type="entry name" value="PARTNER OF PAIRED, ISOFORM B-RELATED"/>
    <property type="match status" value="1"/>
</dbReference>
<dbReference type="Pfam" id="PF12937">
    <property type="entry name" value="F-box-like"/>
    <property type="match status" value="1"/>
</dbReference>
<protein>
    <recommendedName>
        <fullName evidence="2">F-box domain-containing protein</fullName>
    </recommendedName>
</protein>
<evidence type="ECO:0000313" key="4">
    <source>
        <dbReference type="Proteomes" id="UP000663760"/>
    </source>
</evidence>
<dbReference type="Gene3D" id="1.20.1280.50">
    <property type="match status" value="1"/>
</dbReference>
<keyword evidence="4" id="KW-1185">Reference proteome</keyword>
<reference evidence="3" key="1">
    <citation type="submission" date="2020-02" db="EMBL/GenBank/DDBJ databases">
        <authorList>
            <person name="Scholz U."/>
            <person name="Mascher M."/>
            <person name="Fiebig A."/>
        </authorList>
    </citation>
    <scope>NUCLEOTIDE SEQUENCE</scope>
</reference>
<evidence type="ECO:0000259" key="2">
    <source>
        <dbReference type="Pfam" id="PF12937"/>
    </source>
</evidence>
<accession>A0A7I8K3C4</accession>
<dbReference type="InterPro" id="IPR036047">
    <property type="entry name" value="F-box-like_dom_sf"/>
</dbReference>
<dbReference type="OrthoDB" id="550575at2759"/>
<name>A0A7I8K3C4_SPIIN</name>
<dbReference type="PANTHER" id="PTHR13318:SF74">
    <property type="entry name" value="OS02G0658500 PROTEIN"/>
    <property type="match status" value="1"/>
</dbReference>
<organism evidence="3 4">
    <name type="scientific">Spirodela intermedia</name>
    <name type="common">Intermediate duckweed</name>
    <dbReference type="NCBI Taxonomy" id="51605"/>
    <lineage>
        <taxon>Eukaryota</taxon>
        <taxon>Viridiplantae</taxon>
        <taxon>Streptophyta</taxon>
        <taxon>Embryophyta</taxon>
        <taxon>Tracheophyta</taxon>
        <taxon>Spermatophyta</taxon>
        <taxon>Magnoliopsida</taxon>
        <taxon>Liliopsida</taxon>
        <taxon>Araceae</taxon>
        <taxon>Lemnoideae</taxon>
        <taxon>Spirodela</taxon>
    </lineage>
</organism>
<gene>
    <name evidence="3" type="ORF">SI8410_02002880</name>
</gene>
<dbReference type="InterPro" id="IPR001810">
    <property type="entry name" value="F-box_dom"/>
</dbReference>
<dbReference type="InterPro" id="IPR032675">
    <property type="entry name" value="LRR_dom_sf"/>
</dbReference>
<sequence>MLGRGREPEPAVEESPPDFHGLRPPEKPRKVVAFDIQLDPLQNPRRREDEEVAPDLTAPLSDEILLRIFSHLPSPLQVSAGLVCKKWLRLLGRLRRSLTLLDWSFLDSPSRRLVARFPDLTDVDLVPASITPPVVTSGILLSRGHISVQLDSDFESSEDSSPDLVSDGRFLPPETMDRGLDILSGSCPSLRKLSMVAVASDRGLMNVADNCPTLLELDLHWCTDSSLSPISAFSNLQILKVIGCVEGLFRGSGITDIGLTILAHSCKRLVKLDLIGCEGSYDGISAIGRCCLMLEELTLCDHRMDAGWIAGLSFCGNLKTLRLIHCRIIDKDPGPVEHLGSCAAIEHLHLQRCQLRDKRSLNALFFVCEAVKDIVFHDCWGLDDDIFGTASLCR</sequence>
<dbReference type="SUPFAM" id="SSF81383">
    <property type="entry name" value="F-box domain"/>
    <property type="match status" value="1"/>
</dbReference>
<dbReference type="Proteomes" id="UP000663760">
    <property type="component" value="Chromosome 2"/>
</dbReference>
<dbReference type="FunFam" id="3.80.10.10:FF:002340">
    <property type="entry name" value="Uncharacterized protein"/>
    <property type="match status" value="1"/>
</dbReference>
<dbReference type="GO" id="GO:0019005">
    <property type="term" value="C:SCF ubiquitin ligase complex"/>
    <property type="evidence" value="ECO:0007669"/>
    <property type="project" value="TreeGrafter"/>
</dbReference>
<dbReference type="SUPFAM" id="SSF52047">
    <property type="entry name" value="RNI-like"/>
    <property type="match status" value="2"/>
</dbReference>
<dbReference type="AlphaFoldDB" id="A0A7I8K3C4"/>
<dbReference type="Gene3D" id="3.80.10.10">
    <property type="entry name" value="Ribonuclease Inhibitor"/>
    <property type="match status" value="1"/>
</dbReference>
<proteinExistence type="predicted"/>
<dbReference type="GO" id="GO:0031146">
    <property type="term" value="P:SCF-dependent proteasomal ubiquitin-dependent protein catabolic process"/>
    <property type="evidence" value="ECO:0007669"/>
    <property type="project" value="TreeGrafter"/>
</dbReference>
<feature type="domain" description="F-box" evidence="2">
    <location>
        <begin position="62"/>
        <end position="91"/>
    </location>
</feature>
<evidence type="ECO:0000256" key="1">
    <source>
        <dbReference type="SAM" id="MobiDB-lite"/>
    </source>
</evidence>